<dbReference type="OrthoDB" id="7433506at2"/>
<dbReference type="AlphaFoldDB" id="A0A845A371"/>
<sequence>MMNVTNLRETARPMLSPRYDAMREQAIDDTLATSSPMTTADLRRLVAWMID</sequence>
<dbReference type="RefSeq" id="WP_160731880.1">
    <property type="nucleotide sequence ID" value="NZ_BMJK01000002.1"/>
</dbReference>
<keyword evidence="2" id="KW-1185">Reference proteome</keyword>
<accession>A0A845A371</accession>
<dbReference type="Proteomes" id="UP000460626">
    <property type="component" value="Unassembled WGS sequence"/>
</dbReference>
<organism evidence="1 2">
    <name type="scientific">Aurantiacibacter arachoides</name>
    <dbReference type="NCBI Taxonomy" id="1850444"/>
    <lineage>
        <taxon>Bacteria</taxon>
        <taxon>Pseudomonadati</taxon>
        <taxon>Pseudomonadota</taxon>
        <taxon>Alphaproteobacteria</taxon>
        <taxon>Sphingomonadales</taxon>
        <taxon>Erythrobacteraceae</taxon>
        <taxon>Aurantiacibacter</taxon>
    </lineage>
</organism>
<comment type="caution">
    <text evidence="1">The sequence shown here is derived from an EMBL/GenBank/DDBJ whole genome shotgun (WGS) entry which is preliminary data.</text>
</comment>
<name>A0A845A371_9SPHN</name>
<evidence type="ECO:0000313" key="2">
    <source>
        <dbReference type="Proteomes" id="UP000460626"/>
    </source>
</evidence>
<proteinExistence type="predicted"/>
<evidence type="ECO:0000313" key="1">
    <source>
        <dbReference type="EMBL" id="MXO94378.1"/>
    </source>
</evidence>
<dbReference type="EMBL" id="WTYH01000001">
    <property type="protein sequence ID" value="MXO94378.1"/>
    <property type="molecule type" value="Genomic_DNA"/>
</dbReference>
<protein>
    <submittedName>
        <fullName evidence="1">Uncharacterized protein</fullName>
    </submittedName>
</protein>
<reference evidence="1 2" key="1">
    <citation type="submission" date="2019-12" db="EMBL/GenBank/DDBJ databases">
        <title>Genomic-based taxomic classification of the family Erythrobacteraceae.</title>
        <authorList>
            <person name="Xu L."/>
        </authorList>
    </citation>
    <scope>NUCLEOTIDE SEQUENCE [LARGE SCALE GENOMIC DNA]</scope>
    <source>
        <strain evidence="1 2">RC4-10-4</strain>
    </source>
</reference>
<gene>
    <name evidence="1" type="ORF">GRI62_12300</name>
</gene>